<comment type="caution">
    <text evidence="3">The sequence shown here is derived from an EMBL/GenBank/DDBJ whole genome shotgun (WGS) entry which is preliminary data.</text>
</comment>
<feature type="region of interest" description="Disordered" evidence="1">
    <location>
        <begin position="28"/>
        <end position="53"/>
    </location>
</feature>
<evidence type="ECO:0000313" key="4">
    <source>
        <dbReference type="Proteomes" id="UP001595773"/>
    </source>
</evidence>
<feature type="compositionally biased region" description="Polar residues" evidence="1">
    <location>
        <begin position="41"/>
        <end position="53"/>
    </location>
</feature>
<accession>A0ABV8QXR5</accession>
<reference evidence="4" key="1">
    <citation type="journal article" date="2019" name="Int. J. Syst. Evol. Microbiol.">
        <title>The Global Catalogue of Microorganisms (GCM) 10K type strain sequencing project: providing services to taxonomists for standard genome sequencing and annotation.</title>
        <authorList>
            <consortium name="The Broad Institute Genomics Platform"/>
            <consortium name="The Broad Institute Genome Sequencing Center for Infectious Disease"/>
            <person name="Wu L."/>
            <person name="Ma J."/>
        </authorList>
    </citation>
    <scope>NUCLEOTIDE SEQUENCE [LARGE SCALE GENOMIC DNA]</scope>
    <source>
        <strain evidence="4">CGMCC 1.10698</strain>
    </source>
</reference>
<dbReference type="RefSeq" id="WP_230067639.1">
    <property type="nucleotide sequence ID" value="NZ_BAABLL010000001.1"/>
</dbReference>
<evidence type="ECO:0000256" key="2">
    <source>
        <dbReference type="SAM" id="SignalP"/>
    </source>
</evidence>
<evidence type="ECO:0000256" key="1">
    <source>
        <dbReference type="SAM" id="MobiDB-lite"/>
    </source>
</evidence>
<feature type="chain" id="PRO_5046910171" description="DUF3558 domain-containing protein" evidence="2">
    <location>
        <begin position="25"/>
        <end position="196"/>
    </location>
</feature>
<dbReference type="EMBL" id="JBHSCQ010000004">
    <property type="protein sequence ID" value="MFC4264458.1"/>
    <property type="molecule type" value="Genomic_DNA"/>
</dbReference>
<sequence length="196" mass="20024">MNTRYPRWAAVAATALLLSGCAGGTPNSDSAALPAPASQGAGVNTSAGSSTSTAEVPPAAAMICSDEVKDNVQKILGLGSKPATTQSWDGSVFSCNYTLPEGNLQLSVQVFEGLKKAQAGAKDLASKVSANPIVGLANLGLPGYQSPIGQVVFAKDSMSLHVDATKMKEVVGPDAIPRTDFAYQIATTILGCWTHG</sequence>
<keyword evidence="2" id="KW-0732">Signal</keyword>
<dbReference type="Proteomes" id="UP001595773">
    <property type="component" value="Unassembled WGS sequence"/>
</dbReference>
<evidence type="ECO:0008006" key="5">
    <source>
        <dbReference type="Google" id="ProtNLM"/>
    </source>
</evidence>
<name>A0ABV8QXR5_9MICC</name>
<proteinExistence type="predicted"/>
<organism evidence="3 4">
    <name type="scientific">Arthrobacter cryoconiti</name>
    <dbReference type="NCBI Taxonomy" id="748907"/>
    <lineage>
        <taxon>Bacteria</taxon>
        <taxon>Bacillati</taxon>
        <taxon>Actinomycetota</taxon>
        <taxon>Actinomycetes</taxon>
        <taxon>Micrococcales</taxon>
        <taxon>Micrococcaceae</taxon>
        <taxon>Arthrobacter</taxon>
    </lineage>
</organism>
<evidence type="ECO:0000313" key="3">
    <source>
        <dbReference type="EMBL" id="MFC4264458.1"/>
    </source>
</evidence>
<feature type="signal peptide" evidence="2">
    <location>
        <begin position="1"/>
        <end position="24"/>
    </location>
</feature>
<gene>
    <name evidence="3" type="ORF">ACFOW9_02460</name>
</gene>
<dbReference type="PROSITE" id="PS51257">
    <property type="entry name" value="PROKAR_LIPOPROTEIN"/>
    <property type="match status" value="1"/>
</dbReference>
<keyword evidence="4" id="KW-1185">Reference proteome</keyword>
<protein>
    <recommendedName>
        <fullName evidence="5">DUF3558 domain-containing protein</fullName>
    </recommendedName>
</protein>